<feature type="non-terminal residue" evidence="1">
    <location>
        <position position="1"/>
    </location>
</feature>
<organism evidence="1 2">
    <name type="scientific">Symbiodinium pilosum</name>
    <name type="common">Dinoflagellate</name>
    <dbReference type="NCBI Taxonomy" id="2952"/>
    <lineage>
        <taxon>Eukaryota</taxon>
        <taxon>Sar</taxon>
        <taxon>Alveolata</taxon>
        <taxon>Dinophyceae</taxon>
        <taxon>Suessiales</taxon>
        <taxon>Symbiodiniaceae</taxon>
        <taxon>Symbiodinium</taxon>
    </lineage>
</organism>
<evidence type="ECO:0000313" key="2">
    <source>
        <dbReference type="Proteomes" id="UP000649617"/>
    </source>
</evidence>
<evidence type="ECO:0000313" key="1">
    <source>
        <dbReference type="EMBL" id="CAE7710114.1"/>
    </source>
</evidence>
<dbReference type="AlphaFoldDB" id="A0A812X1N0"/>
<accession>A0A812X1N0</accession>
<feature type="non-terminal residue" evidence="1">
    <location>
        <position position="138"/>
    </location>
</feature>
<proteinExistence type="predicted"/>
<dbReference type="Gene3D" id="3.40.50.720">
    <property type="entry name" value="NAD(P)-binding Rossmann-like Domain"/>
    <property type="match status" value="1"/>
</dbReference>
<dbReference type="Proteomes" id="UP000649617">
    <property type="component" value="Unassembled WGS sequence"/>
</dbReference>
<sequence length="138" mass="14875">NAKLASLTFALELERRLRNAAENDGITSHAINPNAVLTDFQKSLSASSERSAMSYLPPVWIAGKVFGFLGSRFREMTMRSIQHGASAIVHVATLPALQASGGGLFDDTETAFTKCGRTAAYCGRVPESWLPSVTLDEQ</sequence>
<protein>
    <submittedName>
        <fullName evidence="1">WWOX protein</fullName>
    </submittedName>
</protein>
<name>A0A812X1N0_SYMPI</name>
<keyword evidence="2" id="KW-1185">Reference proteome</keyword>
<dbReference type="EMBL" id="CAJNIZ010045092">
    <property type="protein sequence ID" value="CAE7710114.1"/>
    <property type="molecule type" value="Genomic_DNA"/>
</dbReference>
<dbReference type="OrthoDB" id="408379at2759"/>
<gene>
    <name evidence="1" type="primary">WWOX</name>
    <name evidence="1" type="ORF">SPIL2461_LOCUS20121</name>
</gene>
<comment type="caution">
    <text evidence="1">The sequence shown here is derived from an EMBL/GenBank/DDBJ whole genome shotgun (WGS) entry which is preliminary data.</text>
</comment>
<reference evidence="1" key="1">
    <citation type="submission" date="2021-02" db="EMBL/GenBank/DDBJ databases">
        <authorList>
            <person name="Dougan E. K."/>
            <person name="Rhodes N."/>
            <person name="Thang M."/>
            <person name="Chan C."/>
        </authorList>
    </citation>
    <scope>NUCLEOTIDE SEQUENCE</scope>
</reference>